<keyword evidence="2" id="KW-1185">Reference proteome</keyword>
<name>A0ACC2VFK8_9TREE</name>
<comment type="caution">
    <text evidence="1">The sequence shown here is derived from an EMBL/GenBank/DDBJ whole genome shotgun (WGS) entry which is preliminary data.</text>
</comment>
<accession>A0ACC2VFK8</accession>
<reference evidence="1" key="1">
    <citation type="submission" date="2023-04" db="EMBL/GenBank/DDBJ databases">
        <title>Draft Genome sequencing of Naganishia species isolated from polar environments using Oxford Nanopore Technology.</title>
        <authorList>
            <person name="Leo P."/>
            <person name="Venkateswaran K."/>
        </authorList>
    </citation>
    <scope>NUCLEOTIDE SEQUENCE</scope>
    <source>
        <strain evidence="1">MNA-CCFEE 5262</strain>
    </source>
</reference>
<gene>
    <name evidence="1" type="ORF">QFC20_006103</name>
</gene>
<evidence type="ECO:0000313" key="2">
    <source>
        <dbReference type="Proteomes" id="UP001230649"/>
    </source>
</evidence>
<proteinExistence type="predicted"/>
<evidence type="ECO:0000313" key="1">
    <source>
        <dbReference type="EMBL" id="KAJ9097880.1"/>
    </source>
</evidence>
<dbReference type="Proteomes" id="UP001230649">
    <property type="component" value="Unassembled WGS sequence"/>
</dbReference>
<protein>
    <submittedName>
        <fullName evidence="1">Uncharacterized protein</fullName>
    </submittedName>
</protein>
<sequence length="466" mass="52058">MGSTPRKPRKLPKGIFAGTVKPKGAPKKLDKLRAAFDKLTKTVKRTIKGSSDPDYDPEKVRESDDPLQVLEQHRLRVESSAEQNKADVFLTGLMRDNANPRQPHLSWIPKLPGVRVALIQEIDKRGWKIVALNILTTYLLEWFDSQVRRHGQAILQVTDRRTSPGFERDLTGRIIEPPEFEDEERFQNPGRYVMRTEFYCCTTHLPEDWGTLVPGDDDSAEGSQDGHEHSGTDDDNPDLATLRKKHNSALKERIGGGSRQCEGVQEEGDAGQGDEDEDEDEDEVEVEDEEDKEEGEEKEEADDDGSGRDATRKNTPKCTIRLVPFLAGISGQNALDSAILNMQNGIALDSSWRALNHHGCPLTAVVTYNENHRMIPVCSFLSQDVRTQTLSQLLLSLKETIERRAQAIVEAGDNASFEGIRSADDVAVIKTHAKIIVDAGQWSPPTVMIDKDLKERKAIEEGELIP</sequence>
<dbReference type="EMBL" id="JASBWS010000099">
    <property type="protein sequence ID" value="KAJ9097880.1"/>
    <property type="molecule type" value="Genomic_DNA"/>
</dbReference>
<organism evidence="1 2">
    <name type="scientific">Naganishia adeliensis</name>
    <dbReference type="NCBI Taxonomy" id="92952"/>
    <lineage>
        <taxon>Eukaryota</taxon>
        <taxon>Fungi</taxon>
        <taxon>Dikarya</taxon>
        <taxon>Basidiomycota</taxon>
        <taxon>Agaricomycotina</taxon>
        <taxon>Tremellomycetes</taxon>
        <taxon>Filobasidiales</taxon>
        <taxon>Filobasidiaceae</taxon>
        <taxon>Naganishia</taxon>
    </lineage>
</organism>